<reference evidence="2" key="1">
    <citation type="thesis" date="2020" institute="ProQuest LLC" country="789 East Eisenhower Parkway, Ann Arbor, MI, USA">
        <title>Comparative Genomics and Chromosome Evolution.</title>
        <authorList>
            <person name="Mudd A.B."/>
        </authorList>
    </citation>
    <scope>NUCLEOTIDE SEQUENCE</scope>
    <source>
        <strain evidence="2">237g6f4</strain>
        <tissue evidence="2">Blood</tissue>
    </source>
</reference>
<protein>
    <submittedName>
        <fullName evidence="2">Uncharacterized protein</fullName>
    </submittedName>
</protein>
<proteinExistence type="predicted"/>
<feature type="region of interest" description="Disordered" evidence="1">
    <location>
        <begin position="227"/>
        <end position="276"/>
    </location>
</feature>
<comment type="caution">
    <text evidence="2">The sequence shown here is derived from an EMBL/GenBank/DDBJ whole genome shotgun (WGS) entry which is preliminary data.</text>
</comment>
<evidence type="ECO:0000256" key="1">
    <source>
        <dbReference type="SAM" id="MobiDB-lite"/>
    </source>
</evidence>
<evidence type="ECO:0000313" key="3">
    <source>
        <dbReference type="Proteomes" id="UP000824782"/>
    </source>
</evidence>
<organism evidence="2 3">
    <name type="scientific">Engystomops pustulosus</name>
    <name type="common">Tungara frog</name>
    <name type="synonym">Physalaemus pustulosus</name>
    <dbReference type="NCBI Taxonomy" id="76066"/>
    <lineage>
        <taxon>Eukaryota</taxon>
        <taxon>Metazoa</taxon>
        <taxon>Chordata</taxon>
        <taxon>Craniata</taxon>
        <taxon>Vertebrata</taxon>
        <taxon>Euteleostomi</taxon>
        <taxon>Amphibia</taxon>
        <taxon>Batrachia</taxon>
        <taxon>Anura</taxon>
        <taxon>Neobatrachia</taxon>
        <taxon>Hyloidea</taxon>
        <taxon>Leptodactylidae</taxon>
        <taxon>Leiuperinae</taxon>
        <taxon>Engystomops</taxon>
    </lineage>
</organism>
<evidence type="ECO:0000313" key="2">
    <source>
        <dbReference type="EMBL" id="KAG8596210.1"/>
    </source>
</evidence>
<dbReference type="Proteomes" id="UP000824782">
    <property type="component" value="Unassembled WGS sequence"/>
</dbReference>
<accession>A0AAV7DFD5</accession>
<dbReference type="AlphaFoldDB" id="A0AAV7DFD5"/>
<feature type="compositionally biased region" description="Low complexity" evidence="1">
    <location>
        <begin position="227"/>
        <end position="237"/>
    </location>
</feature>
<gene>
    <name evidence="2" type="ORF">GDO81_001774</name>
</gene>
<keyword evidence="3" id="KW-1185">Reference proteome</keyword>
<dbReference type="EMBL" id="WNYA01000001">
    <property type="protein sequence ID" value="KAG8596210.1"/>
    <property type="molecule type" value="Genomic_DNA"/>
</dbReference>
<name>A0AAV7DFD5_ENGPU</name>
<sequence>MRGKKSARNMLPIPDMDYQRMLIIALKQESWILDFLQECGSQQQWRTHITHEDKLKQSGSHIMFTISQWVKSTSTKNTCTILVSSHSIICLRQALSMEEQQPEEAFAPFAVCLSPILFSEEEDSEYDSLNPADRREDTIVLFRKDISPVYCMSSEESPLLPPNRMYTPDHETYPWKYKYQDTCIRDCSVTDYISDAECKSFSPSCAEAKEETELTHNSPTLLLEISSSSGTTSISEESNFRENDEEQSLDYDALTSRSSDSSSECKCNNCDPPTIK</sequence>